<dbReference type="Gene3D" id="3.40.50.2300">
    <property type="match status" value="1"/>
</dbReference>
<dbReference type="PROSITE" id="PS50109">
    <property type="entry name" value="HIS_KIN"/>
    <property type="match status" value="1"/>
</dbReference>
<dbReference type="SUPFAM" id="SSF47384">
    <property type="entry name" value="Homodimeric domain of signal transducing histidine kinase"/>
    <property type="match status" value="1"/>
</dbReference>
<dbReference type="InterPro" id="IPR036097">
    <property type="entry name" value="HisK_dim/P_sf"/>
</dbReference>
<protein>
    <recommendedName>
        <fullName evidence="2">histidine kinase</fullName>
        <ecNumber evidence="2">2.7.13.3</ecNumber>
    </recommendedName>
</protein>
<evidence type="ECO:0000256" key="1">
    <source>
        <dbReference type="ARBA" id="ARBA00000085"/>
    </source>
</evidence>
<dbReference type="InterPro" id="IPR000700">
    <property type="entry name" value="PAS-assoc_C"/>
</dbReference>
<evidence type="ECO:0000256" key="2">
    <source>
        <dbReference type="ARBA" id="ARBA00012438"/>
    </source>
</evidence>
<feature type="domain" description="Response regulatory" evidence="11">
    <location>
        <begin position="13"/>
        <end position="131"/>
    </location>
</feature>
<dbReference type="InterPro" id="IPR004358">
    <property type="entry name" value="Sig_transdc_His_kin-like_C"/>
</dbReference>
<dbReference type="Gene3D" id="3.30.450.40">
    <property type="match status" value="1"/>
</dbReference>
<dbReference type="GO" id="GO:0000155">
    <property type="term" value="F:phosphorelay sensor kinase activity"/>
    <property type="evidence" value="ECO:0007669"/>
    <property type="project" value="InterPro"/>
</dbReference>
<dbReference type="GO" id="GO:0006355">
    <property type="term" value="P:regulation of DNA-templated transcription"/>
    <property type="evidence" value="ECO:0007669"/>
    <property type="project" value="InterPro"/>
</dbReference>
<dbReference type="CDD" id="cd00082">
    <property type="entry name" value="HisKA"/>
    <property type="match status" value="1"/>
</dbReference>
<dbReference type="SMART" id="SM00091">
    <property type="entry name" value="PAS"/>
    <property type="match status" value="1"/>
</dbReference>
<dbReference type="InterPro" id="IPR005467">
    <property type="entry name" value="His_kinase_dom"/>
</dbReference>
<feature type="modified residue" description="4-aspartylphosphate" evidence="9">
    <location>
        <position position="66"/>
    </location>
</feature>
<dbReference type="NCBIfam" id="TIGR00229">
    <property type="entry name" value="sensory_box"/>
    <property type="match status" value="1"/>
</dbReference>
<dbReference type="SUPFAM" id="SSF52172">
    <property type="entry name" value="CheY-like"/>
    <property type="match status" value="1"/>
</dbReference>
<name>A0A1E2UM71_9GAMM</name>
<keyword evidence="5" id="KW-0547">Nucleotide-binding</keyword>
<keyword evidence="6" id="KW-0418">Kinase</keyword>
<dbReference type="PANTHER" id="PTHR43065">
    <property type="entry name" value="SENSOR HISTIDINE KINASE"/>
    <property type="match status" value="1"/>
</dbReference>
<dbReference type="InterPro" id="IPR003018">
    <property type="entry name" value="GAF"/>
</dbReference>
<organism evidence="14 15">
    <name type="scientific">Candidatus Thiodiazotropha endoloripes</name>
    <dbReference type="NCBI Taxonomy" id="1818881"/>
    <lineage>
        <taxon>Bacteria</taxon>
        <taxon>Pseudomonadati</taxon>
        <taxon>Pseudomonadota</taxon>
        <taxon>Gammaproteobacteria</taxon>
        <taxon>Chromatiales</taxon>
        <taxon>Sedimenticolaceae</taxon>
        <taxon>Candidatus Thiodiazotropha</taxon>
    </lineage>
</organism>
<evidence type="ECO:0000256" key="4">
    <source>
        <dbReference type="ARBA" id="ARBA00022679"/>
    </source>
</evidence>
<evidence type="ECO:0000313" key="14">
    <source>
        <dbReference type="EMBL" id="ODB95846.1"/>
    </source>
</evidence>
<dbReference type="PANTHER" id="PTHR43065:SF46">
    <property type="entry name" value="C4-DICARBOXYLATE TRANSPORT SENSOR PROTEIN DCTB"/>
    <property type="match status" value="1"/>
</dbReference>
<evidence type="ECO:0000259" key="11">
    <source>
        <dbReference type="PROSITE" id="PS50110"/>
    </source>
</evidence>
<dbReference type="SUPFAM" id="SSF55781">
    <property type="entry name" value="GAF domain-like"/>
    <property type="match status" value="1"/>
</dbReference>
<dbReference type="Pfam" id="PF00072">
    <property type="entry name" value="Response_reg"/>
    <property type="match status" value="1"/>
</dbReference>
<sequence length="710" mass="79165">MPHDISQHSNDIRVLLVDDDPDSAAEMKDLLQRMDAQQKIEHNRVELLADALHEISQTHYDLILLDTGLADMPTPSAIRSLRDAFSYAPIIATMKYEDPELAAMWVGEGADECLFVGEMDEASLKRMVEYAIKRYHTYSNLHQQSRTHHVLNTLLSLSLKEMPFDQLLKACLDVILSAPLTDMLHQGAILVSNSDNKQLWMMAHTNLDPELVELCQRVEFGQCLCGCAAETGEIQFTDCIDERHENRTEGMSPHGHYVVPILSRGDVLGVLTLYLREGHLQKEDEIVFLQGVADTLAGIIERARTNDQLALAHQQNSRLLSSLTSILIGVDEQQCISHWNDKAAAVFELTAEQVQGKPIAECPIDWNWEQISNEIETNLSNSMKSERFDSRFKQQNGSNRLLSICVTPYNDSIGHSDGYLLIADDVTEQKQLESEIQQAQKLQSIGQLAAGIAHEINTPIQYVGDNVRFLRDAFEEISEIIDSQHDLVERARTNNIAVEQIDQLDEQIDEVDLEYLQEEIPKSIQQTLDGVDRVATIVRAMKEFSHPGSDEKTLTDINKAIESTLTVARNVWKYHAEVSLDLQPALPQVPCIPGPVNEVLLNIIVNAAHAIAEKVGESGELGNIAIATESTNDWCVIRISDSGSGIPEDARHHVFDPFFTTKEVGKGTGQGLSLSHKIIVDQHDGELSFETELGVGTTFIIKLPITGEIN</sequence>
<evidence type="ECO:0000256" key="7">
    <source>
        <dbReference type="ARBA" id="ARBA00022840"/>
    </source>
</evidence>
<dbReference type="Gene3D" id="1.10.287.130">
    <property type="match status" value="1"/>
</dbReference>
<feature type="domain" description="PAS" evidence="12">
    <location>
        <begin position="312"/>
        <end position="357"/>
    </location>
</feature>
<keyword evidence="7" id="KW-0067">ATP-binding</keyword>
<feature type="domain" description="PAC" evidence="13">
    <location>
        <begin position="386"/>
        <end position="438"/>
    </location>
</feature>
<evidence type="ECO:0000256" key="5">
    <source>
        <dbReference type="ARBA" id="ARBA00022741"/>
    </source>
</evidence>
<dbReference type="AlphaFoldDB" id="A0A1E2UM71"/>
<evidence type="ECO:0000259" key="12">
    <source>
        <dbReference type="PROSITE" id="PS50112"/>
    </source>
</evidence>
<dbReference type="Pfam" id="PF02518">
    <property type="entry name" value="HATPase_c"/>
    <property type="match status" value="1"/>
</dbReference>
<feature type="domain" description="Histidine kinase" evidence="10">
    <location>
        <begin position="451"/>
        <end position="707"/>
    </location>
</feature>
<dbReference type="Gene3D" id="3.30.565.10">
    <property type="entry name" value="Histidine kinase-like ATPase, C-terminal domain"/>
    <property type="match status" value="1"/>
</dbReference>
<keyword evidence="3 9" id="KW-0597">Phosphoprotein</keyword>
<comment type="caution">
    <text evidence="14">The sequence shown here is derived from an EMBL/GenBank/DDBJ whole genome shotgun (WGS) entry which is preliminary data.</text>
</comment>
<dbReference type="EC" id="2.7.13.3" evidence="2"/>
<dbReference type="InterPro" id="IPR013767">
    <property type="entry name" value="PAS_fold"/>
</dbReference>
<keyword evidence="4" id="KW-0808">Transferase</keyword>
<comment type="catalytic activity">
    <reaction evidence="1">
        <text>ATP + protein L-histidine = ADP + protein N-phospho-L-histidine.</text>
        <dbReference type="EC" id="2.7.13.3"/>
    </reaction>
</comment>
<dbReference type="CDD" id="cd00156">
    <property type="entry name" value="REC"/>
    <property type="match status" value="1"/>
</dbReference>
<dbReference type="InterPro" id="IPR001789">
    <property type="entry name" value="Sig_transdc_resp-reg_receiver"/>
</dbReference>
<dbReference type="Pfam" id="PF00989">
    <property type="entry name" value="PAS"/>
    <property type="match status" value="1"/>
</dbReference>
<evidence type="ECO:0000259" key="13">
    <source>
        <dbReference type="PROSITE" id="PS50113"/>
    </source>
</evidence>
<gene>
    <name evidence="14" type="ORF">A3196_03190</name>
</gene>
<dbReference type="SUPFAM" id="SSF55874">
    <property type="entry name" value="ATPase domain of HSP90 chaperone/DNA topoisomerase II/histidine kinase"/>
    <property type="match status" value="1"/>
</dbReference>
<reference evidence="14 15" key="1">
    <citation type="submission" date="2016-03" db="EMBL/GenBank/DDBJ databases">
        <title>Chemosynthetic sulphur-oxidizing symbionts of marine invertebrate animals are capable of nitrogen fixation.</title>
        <authorList>
            <person name="Petersen J.M."/>
            <person name="Kemper A."/>
            <person name="Gruber-Vodicka H."/>
            <person name="Cardini U."/>
            <person name="Geest Mvander."/>
            <person name="Kleiner M."/>
            <person name="Bulgheresi S."/>
            <person name="Fussmann M."/>
            <person name="Herbold C."/>
            <person name="Seah B.K.B."/>
            <person name="Antony C.Paul."/>
            <person name="Liu D."/>
            <person name="Belitz A."/>
            <person name="Weber M."/>
        </authorList>
    </citation>
    <scope>NUCLEOTIDE SEQUENCE [LARGE SCALE GENOMIC DNA]</scope>
    <source>
        <strain evidence="14">G_D</strain>
    </source>
</reference>
<evidence type="ECO:0000259" key="10">
    <source>
        <dbReference type="PROSITE" id="PS50109"/>
    </source>
</evidence>
<dbReference type="InterPro" id="IPR035965">
    <property type="entry name" value="PAS-like_dom_sf"/>
</dbReference>
<accession>A0A1E2UM71</accession>
<dbReference type="InterPro" id="IPR029016">
    <property type="entry name" value="GAF-like_dom_sf"/>
</dbReference>
<dbReference type="PROSITE" id="PS50112">
    <property type="entry name" value="PAS"/>
    <property type="match status" value="1"/>
</dbReference>
<keyword evidence="8" id="KW-0902">Two-component regulatory system</keyword>
<dbReference type="STRING" id="1818881.A3196_03190"/>
<dbReference type="Gene3D" id="3.30.450.20">
    <property type="entry name" value="PAS domain"/>
    <property type="match status" value="1"/>
</dbReference>
<dbReference type="SUPFAM" id="SSF55785">
    <property type="entry name" value="PYP-like sensor domain (PAS domain)"/>
    <property type="match status" value="1"/>
</dbReference>
<dbReference type="PROSITE" id="PS50110">
    <property type="entry name" value="RESPONSE_REGULATORY"/>
    <property type="match status" value="1"/>
</dbReference>
<dbReference type="Proteomes" id="UP000094849">
    <property type="component" value="Unassembled WGS sequence"/>
</dbReference>
<dbReference type="SMART" id="SM00065">
    <property type="entry name" value="GAF"/>
    <property type="match status" value="1"/>
</dbReference>
<dbReference type="PRINTS" id="PR00344">
    <property type="entry name" value="BCTRLSENSOR"/>
</dbReference>
<dbReference type="RefSeq" id="WP_069024127.1">
    <property type="nucleotide sequence ID" value="NZ_LVJZ01000003.1"/>
</dbReference>
<evidence type="ECO:0000256" key="3">
    <source>
        <dbReference type="ARBA" id="ARBA00022553"/>
    </source>
</evidence>
<dbReference type="InterPro" id="IPR003594">
    <property type="entry name" value="HATPase_dom"/>
</dbReference>
<dbReference type="InterPro" id="IPR011006">
    <property type="entry name" value="CheY-like_superfamily"/>
</dbReference>
<dbReference type="GO" id="GO:0005524">
    <property type="term" value="F:ATP binding"/>
    <property type="evidence" value="ECO:0007669"/>
    <property type="project" value="UniProtKB-KW"/>
</dbReference>
<evidence type="ECO:0000256" key="6">
    <source>
        <dbReference type="ARBA" id="ARBA00022777"/>
    </source>
</evidence>
<dbReference type="SMART" id="SM00387">
    <property type="entry name" value="HATPase_c"/>
    <property type="match status" value="1"/>
</dbReference>
<evidence type="ECO:0000313" key="15">
    <source>
        <dbReference type="Proteomes" id="UP000094849"/>
    </source>
</evidence>
<dbReference type="InterPro" id="IPR003661">
    <property type="entry name" value="HisK_dim/P_dom"/>
</dbReference>
<proteinExistence type="predicted"/>
<dbReference type="Pfam" id="PF13185">
    <property type="entry name" value="GAF_2"/>
    <property type="match status" value="1"/>
</dbReference>
<keyword evidence="15" id="KW-1185">Reference proteome</keyword>
<dbReference type="PROSITE" id="PS50113">
    <property type="entry name" value="PAC"/>
    <property type="match status" value="1"/>
</dbReference>
<dbReference type="EMBL" id="LVJZ01000003">
    <property type="protein sequence ID" value="ODB95846.1"/>
    <property type="molecule type" value="Genomic_DNA"/>
</dbReference>
<evidence type="ECO:0000256" key="8">
    <source>
        <dbReference type="ARBA" id="ARBA00023012"/>
    </source>
</evidence>
<evidence type="ECO:0000256" key="9">
    <source>
        <dbReference type="PROSITE-ProRule" id="PRU00169"/>
    </source>
</evidence>
<dbReference type="CDD" id="cd00130">
    <property type="entry name" value="PAS"/>
    <property type="match status" value="1"/>
</dbReference>
<dbReference type="InterPro" id="IPR000014">
    <property type="entry name" value="PAS"/>
</dbReference>
<dbReference type="InterPro" id="IPR036890">
    <property type="entry name" value="HATPase_C_sf"/>
</dbReference>